<proteinExistence type="predicted"/>
<dbReference type="InterPro" id="IPR003018">
    <property type="entry name" value="GAF"/>
</dbReference>
<gene>
    <name evidence="2" type="ORF">FYJ91_02460</name>
</gene>
<dbReference type="SMART" id="SM00065">
    <property type="entry name" value="GAF"/>
    <property type="match status" value="1"/>
</dbReference>
<dbReference type="SUPFAM" id="SSF55781">
    <property type="entry name" value="GAF domain-like"/>
    <property type="match status" value="1"/>
</dbReference>
<dbReference type="EMBL" id="VTOU01000001">
    <property type="protein sequence ID" value="TZG29021.1"/>
    <property type="molecule type" value="Genomic_DNA"/>
</dbReference>
<name>A0A5D9CFU1_9SPHN</name>
<keyword evidence="3" id="KW-1185">Reference proteome</keyword>
<feature type="domain" description="GAF" evidence="1">
    <location>
        <begin position="11"/>
        <end position="148"/>
    </location>
</feature>
<comment type="caution">
    <text evidence="2">The sequence shown here is derived from an EMBL/GenBank/DDBJ whole genome shotgun (WGS) entry which is preliminary data.</text>
</comment>
<dbReference type="Pfam" id="PF01590">
    <property type="entry name" value="GAF"/>
    <property type="match status" value="1"/>
</dbReference>
<evidence type="ECO:0000259" key="1">
    <source>
        <dbReference type="SMART" id="SM00065"/>
    </source>
</evidence>
<accession>A0A5D9CFU1</accession>
<organism evidence="2 3">
    <name type="scientific">Sphingomonas montanisoli</name>
    <dbReference type="NCBI Taxonomy" id="2606412"/>
    <lineage>
        <taxon>Bacteria</taxon>
        <taxon>Pseudomonadati</taxon>
        <taxon>Pseudomonadota</taxon>
        <taxon>Alphaproteobacteria</taxon>
        <taxon>Sphingomonadales</taxon>
        <taxon>Sphingomonadaceae</taxon>
        <taxon>Sphingomonas</taxon>
    </lineage>
</organism>
<evidence type="ECO:0000313" key="2">
    <source>
        <dbReference type="EMBL" id="TZG29021.1"/>
    </source>
</evidence>
<sequence>MSFARDISVIAGSGAVGEVLREMCDLTNMGFAAVARVTERRWIACHVLDKIEFGLEPGGELEIKTTICDEIRESGQPIFIDCVADAPMWRLHPVPILYGFQSYVSVPLFRADRSFFGTLCAIDPAPHVVDTAEIRAAVDRLAARVVAEIDTELA</sequence>
<dbReference type="AlphaFoldDB" id="A0A5D9CFU1"/>
<evidence type="ECO:0000313" key="3">
    <source>
        <dbReference type="Proteomes" id="UP000322077"/>
    </source>
</evidence>
<protein>
    <submittedName>
        <fullName evidence="2">GAF domain-containing protein</fullName>
    </submittedName>
</protein>
<dbReference type="InterPro" id="IPR029016">
    <property type="entry name" value="GAF-like_dom_sf"/>
</dbReference>
<dbReference type="Gene3D" id="3.30.450.40">
    <property type="match status" value="1"/>
</dbReference>
<dbReference type="RefSeq" id="WP_149520684.1">
    <property type="nucleotide sequence ID" value="NZ_VTOU01000001.1"/>
</dbReference>
<reference evidence="2 3" key="1">
    <citation type="submission" date="2019-08" db="EMBL/GenBank/DDBJ databases">
        <authorList>
            <person name="Wang G."/>
            <person name="Xu Z."/>
        </authorList>
    </citation>
    <scope>NUCLEOTIDE SEQUENCE [LARGE SCALE GENOMIC DNA]</scope>
    <source>
        <strain evidence="2 3">ZX</strain>
    </source>
</reference>
<dbReference type="Proteomes" id="UP000322077">
    <property type="component" value="Unassembled WGS sequence"/>
</dbReference>